<accession>A0A0A9AL58</accession>
<protein>
    <submittedName>
        <fullName evidence="1">Uncharacterized protein</fullName>
    </submittedName>
</protein>
<dbReference type="EMBL" id="GBRH01250063">
    <property type="protein sequence ID" value="JAD47832.1"/>
    <property type="molecule type" value="Transcribed_RNA"/>
</dbReference>
<proteinExistence type="predicted"/>
<organism evidence="1">
    <name type="scientific">Arundo donax</name>
    <name type="common">Giant reed</name>
    <name type="synonym">Donax arundinaceus</name>
    <dbReference type="NCBI Taxonomy" id="35708"/>
    <lineage>
        <taxon>Eukaryota</taxon>
        <taxon>Viridiplantae</taxon>
        <taxon>Streptophyta</taxon>
        <taxon>Embryophyta</taxon>
        <taxon>Tracheophyta</taxon>
        <taxon>Spermatophyta</taxon>
        <taxon>Magnoliopsida</taxon>
        <taxon>Liliopsida</taxon>
        <taxon>Poales</taxon>
        <taxon>Poaceae</taxon>
        <taxon>PACMAD clade</taxon>
        <taxon>Arundinoideae</taxon>
        <taxon>Arundineae</taxon>
        <taxon>Arundo</taxon>
    </lineage>
</organism>
<reference evidence="1" key="2">
    <citation type="journal article" date="2015" name="Data Brief">
        <title>Shoot transcriptome of the giant reed, Arundo donax.</title>
        <authorList>
            <person name="Barrero R.A."/>
            <person name="Guerrero F.D."/>
            <person name="Moolhuijzen P."/>
            <person name="Goolsby J.A."/>
            <person name="Tidwell J."/>
            <person name="Bellgard S.E."/>
            <person name="Bellgard M.I."/>
        </authorList>
    </citation>
    <scope>NUCLEOTIDE SEQUENCE</scope>
    <source>
        <tissue evidence="1">Shoot tissue taken approximately 20 cm above the soil surface</tissue>
    </source>
</reference>
<name>A0A0A9AL58_ARUDO</name>
<evidence type="ECO:0000313" key="1">
    <source>
        <dbReference type="EMBL" id="JAD47832.1"/>
    </source>
</evidence>
<reference evidence="1" key="1">
    <citation type="submission" date="2014-09" db="EMBL/GenBank/DDBJ databases">
        <authorList>
            <person name="Magalhaes I.L.F."/>
            <person name="Oliveira U."/>
            <person name="Santos F.R."/>
            <person name="Vidigal T.H.D.A."/>
            <person name="Brescovit A.D."/>
            <person name="Santos A.J."/>
        </authorList>
    </citation>
    <scope>NUCLEOTIDE SEQUENCE</scope>
    <source>
        <tissue evidence="1">Shoot tissue taken approximately 20 cm above the soil surface</tissue>
    </source>
</reference>
<sequence length="19" mass="2175">MLLYSPQGAQVRPKSELKE</sequence>
<dbReference type="AlphaFoldDB" id="A0A0A9AL58"/>